<comment type="similarity">
    <text evidence="7">Belongs to the peptidase M48 family.</text>
</comment>
<dbReference type="Gene3D" id="1.25.40.10">
    <property type="entry name" value="Tetratricopeptide repeat domain"/>
    <property type="match status" value="1"/>
</dbReference>
<evidence type="ECO:0000256" key="4">
    <source>
        <dbReference type="ARBA" id="ARBA00022833"/>
    </source>
</evidence>
<dbReference type="GO" id="GO:0046872">
    <property type="term" value="F:metal ion binding"/>
    <property type="evidence" value="ECO:0007669"/>
    <property type="project" value="UniProtKB-KW"/>
</dbReference>
<organism evidence="10 11">
    <name type="scientific">Arenimonas malthae CC-JY-1</name>
    <dbReference type="NCBI Taxonomy" id="1384054"/>
    <lineage>
        <taxon>Bacteria</taxon>
        <taxon>Pseudomonadati</taxon>
        <taxon>Pseudomonadota</taxon>
        <taxon>Gammaproteobacteria</taxon>
        <taxon>Lysobacterales</taxon>
        <taxon>Lysobacteraceae</taxon>
        <taxon>Arenimonas</taxon>
    </lineage>
</organism>
<evidence type="ECO:0000256" key="6">
    <source>
        <dbReference type="PROSITE-ProRule" id="PRU00339"/>
    </source>
</evidence>
<comment type="caution">
    <text evidence="10">The sequence shown here is derived from an EMBL/GenBank/DDBJ whole genome shotgun (WGS) entry which is preliminary data.</text>
</comment>
<dbReference type="GO" id="GO:0051603">
    <property type="term" value="P:proteolysis involved in protein catabolic process"/>
    <property type="evidence" value="ECO:0007669"/>
    <property type="project" value="TreeGrafter"/>
</dbReference>
<dbReference type="InterPro" id="IPR051156">
    <property type="entry name" value="Mito/Outer_Membr_Metalloprot"/>
</dbReference>
<dbReference type="InterPro" id="IPR019734">
    <property type="entry name" value="TPR_rpt"/>
</dbReference>
<dbReference type="CDD" id="cd07324">
    <property type="entry name" value="M48C_Oma1-like"/>
    <property type="match status" value="1"/>
</dbReference>
<evidence type="ECO:0000256" key="7">
    <source>
        <dbReference type="RuleBase" id="RU003983"/>
    </source>
</evidence>
<dbReference type="PROSITE" id="PS50005">
    <property type="entry name" value="TPR"/>
    <property type="match status" value="1"/>
</dbReference>
<feature type="chain" id="PRO_5001868867" description="Peptidase M48 domain-containing protein" evidence="8">
    <location>
        <begin position="18"/>
        <end position="384"/>
    </location>
</feature>
<evidence type="ECO:0000313" key="10">
    <source>
        <dbReference type="EMBL" id="KFN41816.1"/>
    </source>
</evidence>
<dbReference type="SUPFAM" id="SSF48452">
    <property type="entry name" value="TPR-like"/>
    <property type="match status" value="1"/>
</dbReference>
<sequence length="384" mass="41478">MTAASLPLWLALAAAGAAVPPAALPGHVPERGSVEDELRYAMDRAERELREHPLRVRDAALEAYVHDVACRVAGEYCGELRVYVIEQPWFNASMAPNGMLVVWTGALLRCRDEAELAMVLGHEFAHFRQRHSLVQWRKAKRTSAFLGTFGLVAWGAGAAAAGPAASLLGAASMYGHSREAEREADAIGLAAAVAQGYEAAAAPRLWQRMKAEEDARRHGKPLPVFATHPRTAERLADVTAAAARLPAGGESGRDRHQAAVAPHFARWLRGELSRRMYDSSARVIGDLLADAPPARQSLLSYYLSEAHRRRGGPGDAARAAELLARSLALPDPPAEAWRDHGLALRDAGHHEEASASLRRYLALSPEADDAEFIASYLASPEPGR</sequence>
<keyword evidence="2" id="KW-0479">Metal-binding</keyword>
<dbReference type="Pfam" id="PF01435">
    <property type="entry name" value="Peptidase_M48"/>
    <property type="match status" value="1"/>
</dbReference>
<keyword evidence="6" id="KW-0802">TPR repeat</keyword>
<evidence type="ECO:0000256" key="5">
    <source>
        <dbReference type="ARBA" id="ARBA00023049"/>
    </source>
</evidence>
<feature type="repeat" description="TPR" evidence="6">
    <location>
        <begin position="334"/>
        <end position="367"/>
    </location>
</feature>
<evidence type="ECO:0000256" key="8">
    <source>
        <dbReference type="SAM" id="SignalP"/>
    </source>
</evidence>
<accession>A0A091AR23</accession>
<evidence type="ECO:0000256" key="1">
    <source>
        <dbReference type="ARBA" id="ARBA00022670"/>
    </source>
</evidence>
<dbReference type="OrthoDB" id="9810445at2"/>
<keyword evidence="8" id="KW-0732">Signal</keyword>
<proteinExistence type="inferred from homology"/>
<dbReference type="GO" id="GO:0016020">
    <property type="term" value="C:membrane"/>
    <property type="evidence" value="ECO:0007669"/>
    <property type="project" value="TreeGrafter"/>
</dbReference>
<dbReference type="PANTHER" id="PTHR22726:SF1">
    <property type="entry name" value="METALLOENDOPEPTIDASE OMA1, MITOCHONDRIAL"/>
    <property type="match status" value="1"/>
</dbReference>
<keyword evidence="1 7" id="KW-0645">Protease</keyword>
<dbReference type="eggNOG" id="COG4783">
    <property type="taxonomic scope" value="Bacteria"/>
</dbReference>
<protein>
    <recommendedName>
        <fullName evidence="9">Peptidase M48 domain-containing protein</fullName>
    </recommendedName>
</protein>
<keyword evidence="5 7" id="KW-0482">Metalloprotease</keyword>
<name>A0A091AR23_9GAMM</name>
<dbReference type="InterPro" id="IPR011990">
    <property type="entry name" value="TPR-like_helical_dom_sf"/>
</dbReference>
<reference evidence="10 11" key="1">
    <citation type="submission" date="2013-09" db="EMBL/GenBank/DDBJ databases">
        <title>Genome sequencing of Arenimonas malthae.</title>
        <authorList>
            <person name="Chen F."/>
            <person name="Wang G."/>
        </authorList>
    </citation>
    <scope>NUCLEOTIDE SEQUENCE [LARGE SCALE GENOMIC DNA]</scope>
    <source>
        <strain evidence="10 11">CC-JY-1</strain>
    </source>
</reference>
<evidence type="ECO:0000256" key="2">
    <source>
        <dbReference type="ARBA" id="ARBA00022723"/>
    </source>
</evidence>
<evidence type="ECO:0000313" key="11">
    <source>
        <dbReference type="Proteomes" id="UP000029392"/>
    </source>
</evidence>
<keyword evidence="4 7" id="KW-0862">Zinc</keyword>
<comment type="cofactor">
    <cofactor evidence="7">
        <name>Zn(2+)</name>
        <dbReference type="ChEBI" id="CHEBI:29105"/>
    </cofactor>
    <text evidence="7">Binds 1 zinc ion per subunit.</text>
</comment>
<dbReference type="Gene3D" id="3.30.2010.10">
    <property type="entry name" value="Metalloproteases ('zincins'), catalytic domain"/>
    <property type="match status" value="1"/>
</dbReference>
<feature type="signal peptide" evidence="8">
    <location>
        <begin position="1"/>
        <end position="17"/>
    </location>
</feature>
<feature type="domain" description="Peptidase M48" evidence="9">
    <location>
        <begin position="57"/>
        <end position="240"/>
    </location>
</feature>
<dbReference type="AlphaFoldDB" id="A0A091AR23"/>
<dbReference type="Proteomes" id="UP000029392">
    <property type="component" value="Unassembled WGS sequence"/>
</dbReference>
<dbReference type="STRING" id="1384054.N790_03155"/>
<dbReference type="InterPro" id="IPR001915">
    <property type="entry name" value="Peptidase_M48"/>
</dbReference>
<dbReference type="GO" id="GO:0004222">
    <property type="term" value="F:metalloendopeptidase activity"/>
    <property type="evidence" value="ECO:0007669"/>
    <property type="project" value="InterPro"/>
</dbReference>
<evidence type="ECO:0000256" key="3">
    <source>
        <dbReference type="ARBA" id="ARBA00022801"/>
    </source>
</evidence>
<dbReference type="RefSeq" id="WP_043805366.1">
    <property type="nucleotide sequence ID" value="NZ_AVCH01000213.1"/>
</dbReference>
<dbReference type="PANTHER" id="PTHR22726">
    <property type="entry name" value="METALLOENDOPEPTIDASE OMA1"/>
    <property type="match status" value="1"/>
</dbReference>
<evidence type="ECO:0000259" key="9">
    <source>
        <dbReference type="Pfam" id="PF01435"/>
    </source>
</evidence>
<dbReference type="EMBL" id="AVCH01000213">
    <property type="protein sequence ID" value="KFN41816.1"/>
    <property type="molecule type" value="Genomic_DNA"/>
</dbReference>
<gene>
    <name evidence="10" type="ORF">N790_03155</name>
</gene>
<dbReference type="PATRIC" id="fig|1384054.3.peg.2681"/>
<keyword evidence="3 7" id="KW-0378">Hydrolase</keyword>
<keyword evidence="11" id="KW-1185">Reference proteome</keyword>